<dbReference type="PROSITE" id="PS51318">
    <property type="entry name" value="TAT"/>
    <property type="match status" value="1"/>
</dbReference>
<accession>L9X953</accession>
<comment type="caution">
    <text evidence="3">The sequence shown here is derived from an EMBL/GenBank/DDBJ whole genome shotgun (WGS) entry which is preliminary data.</text>
</comment>
<dbReference type="Pfam" id="PF01522">
    <property type="entry name" value="Polysacc_deac_1"/>
    <property type="match status" value="1"/>
</dbReference>
<dbReference type="CDD" id="cd10970">
    <property type="entry name" value="CE4_DAC_u1_6s"/>
    <property type="match status" value="1"/>
</dbReference>
<dbReference type="Gene3D" id="2.60.120.260">
    <property type="entry name" value="Galactose-binding domain-like"/>
    <property type="match status" value="1"/>
</dbReference>
<dbReference type="InterPro" id="IPR011330">
    <property type="entry name" value="Glyco_hydro/deAcase_b/a-brl"/>
</dbReference>
<dbReference type="InterPro" id="IPR006311">
    <property type="entry name" value="TAT_signal"/>
</dbReference>
<sequence length="457" mass="50501">MVDRPNTRRRFLALSGATMATGLAGCSESNASGNGNDGTNETTDDNGDPPADDTEDEGDDEPEGEDEGEDEVESPELTLETEYDSREEFGQPGEGVDDFEDADEWAVVRGTAEPDEEIAFEGSQSLRLAGEDGGNVIVEREIEPTDLTDRELSLAVRTTTPENVAIDIRLADASGGSTHHQLRSVSYGADDVGWFRTNPGAFQEGSTPLERDAVEEIQLIVYNTGDAEVWVDDLRVHDKPESGYVVLCWDDGTPDFYDTASPLHDEYGVNAVQSAVRQWTQGSRDDVLTLEQLRERQDAGDQIIAHGSHVFVADLEADQLRESLERDKQWAVDNGLQGGHYITYPHNSFDQTVLDVATDYYYAGGFNQSGDVNLTGVYGFDPLVLPRTIGHDLDIAKRCIDLAAAHRQCTILNFHGFDQENTMAQDEYEELLGYIDSEDGIEVIDFDDLWTMRREGH</sequence>
<gene>
    <name evidence="3" type="ORF">C492_12654</name>
</gene>
<feature type="region of interest" description="Disordered" evidence="1">
    <location>
        <begin position="16"/>
        <end position="99"/>
    </location>
</feature>
<dbReference type="InterPro" id="IPR002509">
    <property type="entry name" value="NODB_dom"/>
</dbReference>
<dbReference type="GO" id="GO:0016810">
    <property type="term" value="F:hydrolase activity, acting on carbon-nitrogen (but not peptide) bonds"/>
    <property type="evidence" value="ECO:0007669"/>
    <property type="project" value="InterPro"/>
</dbReference>
<dbReference type="PATRIC" id="fig|1227498.3.peg.2455"/>
<evidence type="ECO:0000256" key="1">
    <source>
        <dbReference type="SAM" id="MobiDB-lite"/>
    </source>
</evidence>
<name>L9X953_9EURY</name>
<organism evidence="3 4">
    <name type="scientific">Natronococcus jeotgali DSM 18795</name>
    <dbReference type="NCBI Taxonomy" id="1227498"/>
    <lineage>
        <taxon>Archaea</taxon>
        <taxon>Methanobacteriati</taxon>
        <taxon>Methanobacteriota</taxon>
        <taxon>Stenosarchaea group</taxon>
        <taxon>Halobacteria</taxon>
        <taxon>Halobacteriales</taxon>
        <taxon>Natrialbaceae</taxon>
        <taxon>Natronococcus</taxon>
    </lineage>
</organism>
<feature type="domain" description="NodB homology" evidence="2">
    <location>
        <begin position="239"/>
        <end position="362"/>
    </location>
</feature>
<dbReference type="RefSeq" id="WP_008423950.1">
    <property type="nucleotide sequence ID" value="NZ_AOIA01000115.1"/>
</dbReference>
<evidence type="ECO:0000313" key="3">
    <source>
        <dbReference type="EMBL" id="ELY58284.1"/>
    </source>
</evidence>
<evidence type="ECO:0000259" key="2">
    <source>
        <dbReference type="Pfam" id="PF01522"/>
    </source>
</evidence>
<dbReference type="OrthoDB" id="248140at2157"/>
<dbReference type="PROSITE" id="PS51257">
    <property type="entry name" value="PROKAR_LIPOPROTEIN"/>
    <property type="match status" value="1"/>
</dbReference>
<dbReference type="AlphaFoldDB" id="L9X953"/>
<dbReference type="EMBL" id="AOIA01000115">
    <property type="protein sequence ID" value="ELY58284.1"/>
    <property type="molecule type" value="Genomic_DNA"/>
</dbReference>
<dbReference type="STRING" id="1227498.C492_12654"/>
<dbReference type="SUPFAM" id="SSF88713">
    <property type="entry name" value="Glycoside hydrolase/deacetylase"/>
    <property type="match status" value="1"/>
</dbReference>
<reference evidence="3 4" key="1">
    <citation type="journal article" date="2014" name="PLoS Genet.">
        <title>Phylogenetically driven sequencing of extremely halophilic archaea reveals strategies for static and dynamic osmo-response.</title>
        <authorList>
            <person name="Becker E.A."/>
            <person name="Seitzer P.M."/>
            <person name="Tritt A."/>
            <person name="Larsen D."/>
            <person name="Krusor M."/>
            <person name="Yao A.I."/>
            <person name="Wu D."/>
            <person name="Madern D."/>
            <person name="Eisen J.A."/>
            <person name="Darling A.E."/>
            <person name="Facciotti M.T."/>
        </authorList>
    </citation>
    <scope>NUCLEOTIDE SEQUENCE [LARGE SCALE GENOMIC DNA]</scope>
    <source>
        <strain evidence="3 4">DSM 18795</strain>
    </source>
</reference>
<keyword evidence="4" id="KW-1185">Reference proteome</keyword>
<dbReference type="Gene3D" id="3.20.20.370">
    <property type="entry name" value="Glycoside hydrolase/deacetylase"/>
    <property type="match status" value="1"/>
</dbReference>
<dbReference type="Proteomes" id="UP000011531">
    <property type="component" value="Unassembled WGS sequence"/>
</dbReference>
<evidence type="ECO:0000313" key="4">
    <source>
        <dbReference type="Proteomes" id="UP000011531"/>
    </source>
</evidence>
<feature type="compositionally biased region" description="Acidic residues" evidence="1">
    <location>
        <begin position="42"/>
        <end position="82"/>
    </location>
</feature>
<dbReference type="GO" id="GO:0005975">
    <property type="term" value="P:carbohydrate metabolic process"/>
    <property type="evidence" value="ECO:0007669"/>
    <property type="project" value="InterPro"/>
</dbReference>
<proteinExistence type="predicted"/>
<protein>
    <submittedName>
        <fullName evidence="3">Polysaccharide deacetylase</fullName>
    </submittedName>
</protein>